<name>A0A6A6GAX4_9PEZI</name>
<dbReference type="SUPFAM" id="SSF144091">
    <property type="entry name" value="Rhomboid-like"/>
    <property type="match status" value="1"/>
</dbReference>
<comment type="subcellular location">
    <subcellularLocation>
        <location evidence="1">Membrane</location>
        <topology evidence="1">Multi-pass membrane protein</topology>
    </subcellularLocation>
</comment>
<evidence type="ECO:0000256" key="2">
    <source>
        <dbReference type="ARBA" id="ARBA00009045"/>
    </source>
</evidence>
<dbReference type="GO" id="GO:0016020">
    <property type="term" value="C:membrane"/>
    <property type="evidence" value="ECO:0007669"/>
    <property type="project" value="UniProtKB-SubCell"/>
</dbReference>
<dbReference type="Gene3D" id="1.20.1540.10">
    <property type="entry name" value="Rhomboid-like"/>
    <property type="match status" value="1"/>
</dbReference>
<evidence type="ECO:0000256" key="4">
    <source>
        <dbReference type="ARBA" id="ARBA00022801"/>
    </source>
</evidence>
<sequence>MRHAVQRISRLLEISSRHKTSGFWIHGQRATCQSRNWEGRTLSSCSNAVKYHRAGGNISSRPLAEVSRRIQRTFATTRPVLAPNEGSEISIETRSTPSKPSSRQLTWRDYDPDGGLPLPSGDLSATELESVFSEHIEDADVGNWIIRLMNWRRQSGALIDKQIDFPPDLGVSRKQAYEALIYLRKTFPDFDEQSAGVAWAEEQINEVSAEYVARAEKLGIYRKDPSVEQEEEAALGSSDVYGESQLVEMRRSNEARAKAAEEERLAQEKADEEARLLNPEAHSQNGEASEARKPPGQNETDELGVGATGSATLARPRERAAWVRKYEEAALLTKETTPPPLTKVRRLLPSLLVTLGVLAFSLLLHETYVPSPNSARYFPDTPPALATIATLTSIMVAVFLAYRIPPLWRVMNKYFITSPGSPTAASVFLSTFTHQQFPHLFFNVALLWSFGRFRKFPLPLTPLPLSSLPSPPSAQPRT</sequence>
<dbReference type="PANTHER" id="PTHR43731">
    <property type="entry name" value="RHOMBOID PROTEASE"/>
    <property type="match status" value="1"/>
</dbReference>
<evidence type="ECO:0000256" key="1">
    <source>
        <dbReference type="ARBA" id="ARBA00004141"/>
    </source>
</evidence>
<evidence type="ECO:0008006" key="11">
    <source>
        <dbReference type="Google" id="ProtNLM"/>
    </source>
</evidence>
<evidence type="ECO:0000313" key="10">
    <source>
        <dbReference type="Proteomes" id="UP000799538"/>
    </source>
</evidence>
<feature type="region of interest" description="Disordered" evidence="7">
    <location>
        <begin position="81"/>
        <end position="111"/>
    </location>
</feature>
<feature type="transmembrane region" description="Helical" evidence="8">
    <location>
        <begin position="347"/>
        <end position="364"/>
    </location>
</feature>
<reference evidence="10" key="1">
    <citation type="journal article" date="2020" name="Stud. Mycol.">
        <title>101 Dothideomycetes genomes: A test case for predicting lifestyles and emergence of pathogens.</title>
        <authorList>
            <person name="Haridas S."/>
            <person name="Albert R."/>
            <person name="Binder M."/>
            <person name="Bloem J."/>
            <person name="LaButti K."/>
            <person name="Salamov A."/>
            <person name="Andreopoulos B."/>
            <person name="Baker S."/>
            <person name="Barry K."/>
            <person name="Bills G."/>
            <person name="Bluhm B."/>
            <person name="Cannon C."/>
            <person name="Castanera R."/>
            <person name="Culley D."/>
            <person name="Daum C."/>
            <person name="Ezra D."/>
            <person name="Gonzalez J."/>
            <person name="Henrissat B."/>
            <person name="Kuo A."/>
            <person name="Liang C."/>
            <person name="Lipzen A."/>
            <person name="Lutzoni F."/>
            <person name="Magnuson J."/>
            <person name="Mondo S."/>
            <person name="Nolan M."/>
            <person name="Ohm R."/>
            <person name="Pangilinan J."/>
            <person name="Park H.-J."/>
            <person name="Ramirez L."/>
            <person name="Alfaro M."/>
            <person name="Sun H."/>
            <person name="Tritt A."/>
            <person name="Yoshinaga Y."/>
            <person name="Zwiers L.-H."/>
            <person name="Turgeon B."/>
            <person name="Goodwin S."/>
            <person name="Spatafora J."/>
            <person name="Crous P."/>
            <person name="Grigoriev I."/>
        </authorList>
    </citation>
    <scope>NUCLEOTIDE SEQUENCE [LARGE SCALE GENOMIC DNA]</scope>
    <source>
        <strain evidence="10">CECT 20119</strain>
    </source>
</reference>
<feature type="transmembrane region" description="Helical" evidence="8">
    <location>
        <begin position="384"/>
        <end position="404"/>
    </location>
</feature>
<keyword evidence="5 8" id="KW-1133">Transmembrane helix</keyword>
<evidence type="ECO:0000256" key="7">
    <source>
        <dbReference type="SAM" id="MobiDB-lite"/>
    </source>
</evidence>
<dbReference type="InterPro" id="IPR050925">
    <property type="entry name" value="Rhomboid_protease_S54"/>
</dbReference>
<protein>
    <recommendedName>
        <fullName evidence="11">Peptidase S54 rhomboid domain-containing protein</fullName>
    </recommendedName>
</protein>
<accession>A0A6A6GAX4</accession>
<evidence type="ECO:0000256" key="5">
    <source>
        <dbReference type="ARBA" id="ARBA00022989"/>
    </source>
</evidence>
<comment type="similarity">
    <text evidence="2">Belongs to the peptidase S54 family.</text>
</comment>
<dbReference type="GO" id="GO:0004252">
    <property type="term" value="F:serine-type endopeptidase activity"/>
    <property type="evidence" value="ECO:0007669"/>
    <property type="project" value="TreeGrafter"/>
</dbReference>
<evidence type="ECO:0000256" key="6">
    <source>
        <dbReference type="ARBA" id="ARBA00023136"/>
    </source>
</evidence>
<feature type="region of interest" description="Disordered" evidence="7">
    <location>
        <begin position="252"/>
        <end position="271"/>
    </location>
</feature>
<dbReference type="GO" id="GO:0006465">
    <property type="term" value="P:signal peptide processing"/>
    <property type="evidence" value="ECO:0007669"/>
    <property type="project" value="TreeGrafter"/>
</dbReference>
<keyword evidence="4" id="KW-0378">Hydrolase</keyword>
<keyword evidence="3 8" id="KW-0812">Transmembrane</keyword>
<dbReference type="OrthoDB" id="10260614at2759"/>
<proteinExistence type="inferred from homology"/>
<dbReference type="EMBL" id="ML992507">
    <property type="protein sequence ID" value="KAF2222876.1"/>
    <property type="molecule type" value="Genomic_DNA"/>
</dbReference>
<organism evidence="9 10">
    <name type="scientific">Elsinoe ampelina</name>
    <dbReference type="NCBI Taxonomy" id="302913"/>
    <lineage>
        <taxon>Eukaryota</taxon>
        <taxon>Fungi</taxon>
        <taxon>Dikarya</taxon>
        <taxon>Ascomycota</taxon>
        <taxon>Pezizomycotina</taxon>
        <taxon>Dothideomycetes</taxon>
        <taxon>Dothideomycetidae</taxon>
        <taxon>Myriangiales</taxon>
        <taxon>Elsinoaceae</taxon>
        <taxon>Elsinoe</taxon>
    </lineage>
</organism>
<dbReference type="InterPro" id="IPR035952">
    <property type="entry name" value="Rhomboid-like_sf"/>
</dbReference>
<feature type="compositionally biased region" description="Polar residues" evidence="7">
    <location>
        <begin position="90"/>
        <end position="105"/>
    </location>
</feature>
<evidence type="ECO:0000313" key="9">
    <source>
        <dbReference type="EMBL" id="KAF2222876.1"/>
    </source>
</evidence>
<keyword evidence="10" id="KW-1185">Reference proteome</keyword>
<dbReference type="Proteomes" id="UP000799538">
    <property type="component" value="Unassembled WGS sequence"/>
</dbReference>
<evidence type="ECO:0000256" key="3">
    <source>
        <dbReference type="ARBA" id="ARBA00022692"/>
    </source>
</evidence>
<gene>
    <name evidence="9" type="ORF">BDZ85DRAFT_262600</name>
</gene>
<evidence type="ECO:0000256" key="8">
    <source>
        <dbReference type="SAM" id="Phobius"/>
    </source>
</evidence>
<dbReference type="AlphaFoldDB" id="A0A6A6GAX4"/>
<feature type="region of interest" description="Disordered" evidence="7">
    <location>
        <begin position="277"/>
        <end position="311"/>
    </location>
</feature>
<dbReference type="PANTHER" id="PTHR43731:SF14">
    <property type="entry name" value="PRESENILIN-ASSOCIATED RHOMBOID-LIKE PROTEIN, MITOCHONDRIAL"/>
    <property type="match status" value="1"/>
</dbReference>
<keyword evidence="6 8" id="KW-0472">Membrane</keyword>